<feature type="compositionally biased region" description="Polar residues" evidence="2">
    <location>
        <begin position="748"/>
        <end position="757"/>
    </location>
</feature>
<feature type="region of interest" description="Disordered" evidence="2">
    <location>
        <begin position="708"/>
        <end position="734"/>
    </location>
</feature>
<reference evidence="4" key="2">
    <citation type="submission" date="2020-05" db="UniProtKB">
        <authorList>
            <consortium name="EnsemblMetazoa"/>
        </authorList>
    </citation>
    <scope>IDENTIFICATION</scope>
    <source>
        <strain evidence="4">Indian</strain>
    </source>
</reference>
<dbReference type="InterPro" id="IPR051336">
    <property type="entry name" value="RhoGEF_Guanine_NuclExch_SF"/>
</dbReference>
<dbReference type="EnsemblMetazoa" id="ASTEI03888-RA">
    <property type="protein sequence ID" value="ASTEI03888-PA"/>
    <property type="gene ID" value="ASTEI03888"/>
</dbReference>
<dbReference type="VEuPathDB" id="VectorBase:ASTEI03888"/>
<dbReference type="Gene3D" id="1.20.900.10">
    <property type="entry name" value="Dbl homology (DH) domain"/>
    <property type="match status" value="3"/>
</dbReference>
<dbReference type="STRING" id="30069.A0A182Y602"/>
<dbReference type="PROSITE" id="PS50010">
    <property type="entry name" value="DH_2"/>
    <property type="match status" value="3"/>
</dbReference>
<sequence>MHVPVIDRGTPHYEEHDEFSSSSFDSDSEDGEPFAVRPDSNSSLKTARVTSILQELLANEANYVQTLARGIENYVSIMTGKDMPPALRGQKYHIFGNIEKIHNLHQNQFLPMLESNRASIAGIAETFIWFLENDKFYCYIMFALNRPKSERICNRNLDYFQRRQQEVDDKLGLNSFLLQPIQRLPRYKLLLAEINKEILKQMEDTLLESVKDEIGILCKAEKRLERFIDIVNEAMSINDIQECYEINLFSQGKFRKMFEVDVYDWDHRRRYPAKLFLFERSAIYTEKVKTHLEYRGRYDESEIGIHNENRNKVYLYARKRGIQEIEVTCGDMNEAQRLSTHVEKMMREFAVNERDRINTLVRPRIPSVMTINRRSVASMMSNNSAASSMRESYESTSQTTWSTDKPCAQFATMQKNFCRILAANRRYYFNELPDELASRLADFMRVYDRILHFHAKRLYEDLSRPDTGIDEVCEMFIGYLKDGALDVHHEYIRLFKPAAEILKNVHKAARSSITDSMVAPTMDEFTFLCVQHWNKLEHFFQALVVQISEQMNSGCMEHQDLFRKLAYVEVQVASFRKLLFQNYRLFNMDEKISPGKLGLVLYSDRVRYDNETISSHRVLLCERAVVCVKFHFVREFGRQTEKYTGFAFIDRFGRDGKMPNVRVSKKSEVRLNVMQNEAKHPIDFGNAANRDKFYGQYCASRDLRDSGISVSDDTSASMDSLKRADTVSTPGTPSAVRQLASRFETIALRQSSPNLQRTGGDGTDRPSATRKHVTTKPMIQKLQTKVESTLLVGPKPQLYPILATAHDRTKLSQRASAIAERIYDTDHILKVITELIEKEQKYIETLDQGIRNYVPAMYSQTLPTALRGLRNILFINLEEILRTHRDHLLPDLERAANLSSTSSTDSGRKAEKIAEVFLSYIENERFYCYVQFAMHQANSEAVRLRYNDYFLKIQHDLGDMLGLNSLLLHPIQRLPRYKLLLNEMVKDLLKDGDGKRTMSRRTALLCKVDKRLSILIDRVNQAINVHDIRQCSGGQMTTHSSLKHGSDIPLTLILQPEGNRNPARDTPINLLYQGKFQRLFVVDIYDTNVRRKYSGKVFAFEKLLLYVEVYRERLEYRGHFADSEVCYLEEGKNRLILYAGARGTHEITVQSDTVTELQPLVAIVQAMTKAVIYDTVEMDERTTSHSLEDAEEDDEQDLPTVNEADDTWDEQKLTASLIEAQQQFIEVLIANRQFYLDTLSAEVKSKLTSFISAFEAILELHQRIRQDLAQPLMDPNKICGCFDRYLKTDMFDPYFDYLREFRKATKWIQHCQTPSVSILMAAQYHHESFSHRNGTFAPSQNFNNRVASTVKQFTFLCIEHLQEYSRFFNVLIVKYSENSSLNIPIDKELFQRLAYVLVHLNAYRNNLAVNYELFLIDEHASACGMVYHNERVTISNPPHAADAGPCRLFVCERAAICVKVQDVTERDQPVERFVRVLFTDRFQGRGVPMRMRKSKRQLQRLNFVIDGFKFRIDFDSARAQSTFYNSYVNRYIMI</sequence>
<reference evidence="5" key="1">
    <citation type="journal article" date="2014" name="Genome Biol.">
        <title>Genome analysis of a major urban malaria vector mosquito, Anopheles stephensi.</title>
        <authorList>
            <person name="Jiang X."/>
            <person name="Peery A."/>
            <person name="Hall A.B."/>
            <person name="Sharma A."/>
            <person name="Chen X.G."/>
            <person name="Waterhouse R.M."/>
            <person name="Komissarov A."/>
            <person name="Riehle M.M."/>
            <person name="Shouche Y."/>
            <person name="Sharakhova M.V."/>
            <person name="Lawson D."/>
            <person name="Pakpour N."/>
            <person name="Arensburger P."/>
            <person name="Davidson V.L."/>
            <person name="Eiglmeier K."/>
            <person name="Emrich S."/>
            <person name="George P."/>
            <person name="Kennedy R.C."/>
            <person name="Mane S.P."/>
            <person name="Maslen G."/>
            <person name="Oringanje C."/>
            <person name="Qi Y."/>
            <person name="Settlage R."/>
            <person name="Tojo M."/>
            <person name="Tubio J.M."/>
            <person name="Unger M.F."/>
            <person name="Wang B."/>
            <person name="Vernick K.D."/>
            <person name="Ribeiro J.M."/>
            <person name="James A.A."/>
            <person name="Michel K."/>
            <person name="Riehle M.A."/>
            <person name="Luckhart S."/>
            <person name="Sharakhov I.V."/>
            <person name="Tu Z."/>
        </authorList>
    </citation>
    <scope>NUCLEOTIDE SEQUENCE [LARGE SCALE GENOMIC DNA]</scope>
    <source>
        <strain evidence="5">Indian</strain>
    </source>
</reference>
<dbReference type="SUPFAM" id="SSF48065">
    <property type="entry name" value="DBL homology domain (DH-domain)"/>
    <property type="match status" value="3"/>
</dbReference>
<dbReference type="VEuPathDB" id="VectorBase:ASTE004966"/>
<dbReference type="InterPro" id="IPR000219">
    <property type="entry name" value="DH_dom"/>
</dbReference>
<proteinExistence type="predicted"/>
<dbReference type="Proteomes" id="UP000076408">
    <property type="component" value="Unassembled WGS sequence"/>
</dbReference>
<dbReference type="SMART" id="SM00325">
    <property type="entry name" value="RhoGEF"/>
    <property type="match status" value="2"/>
</dbReference>
<feature type="domain" description="DH" evidence="3">
    <location>
        <begin position="1209"/>
        <end position="1407"/>
    </location>
</feature>
<dbReference type="VEuPathDB" id="VectorBase:ASTEI20_031611"/>
<organism evidence="4 5">
    <name type="scientific">Anopheles stephensi</name>
    <name type="common">Indo-Pakistan malaria mosquito</name>
    <dbReference type="NCBI Taxonomy" id="30069"/>
    <lineage>
        <taxon>Eukaryota</taxon>
        <taxon>Metazoa</taxon>
        <taxon>Ecdysozoa</taxon>
        <taxon>Arthropoda</taxon>
        <taxon>Hexapoda</taxon>
        <taxon>Insecta</taxon>
        <taxon>Pterygota</taxon>
        <taxon>Neoptera</taxon>
        <taxon>Endopterygota</taxon>
        <taxon>Diptera</taxon>
        <taxon>Nematocera</taxon>
        <taxon>Culicoidea</taxon>
        <taxon>Culicidae</taxon>
        <taxon>Anophelinae</taxon>
        <taxon>Anopheles</taxon>
    </lineage>
</organism>
<feature type="domain" description="DH" evidence="3">
    <location>
        <begin position="827"/>
        <end position="1022"/>
    </location>
</feature>
<keyword evidence="1" id="KW-0344">Guanine-nucleotide releasing factor</keyword>
<evidence type="ECO:0000259" key="3">
    <source>
        <dbReference type="PROSITE" id="PS50010"/>
    </source>
</evidence>
<feature type="region of interest" description="Disordered" evidence="2">
    <location>
        <begin position="748"/>
        <end position="775"/>
    </location>
</feature>
<evidence type="ECO:0000256" key="2">
    <source>
        <dbReference type="SAM" id="MobiDB-lite"/>
    </source>
</evidence>
<dbReference type="PANTHER" id="PTHR22826">
    <property type="entry name" value="RHO GUANINE EXCHANGE FACTOR-RELATED"/>
    <property type="match status" value="1"/>
</dbReference>
<accession>A0A182Y602</accession>
<feature type="region of interest" description="Disordered" evidence="2">
    <location>
        <begin position="1"/>
        <end position="40"/>
    </location>
</feature>
<evidence type="ECO:0000256" key="1">
    <source>
        <dbReference type="ARBA" id="ARBA00022658"/>
    </source>
</evidence>
<feature type="compositionally biased region" description="Basic and acidic residues" evidence="2">
    <location>
        <begin position="9"/>
        <end position="19"/>
    </location>
</feature>
<evidence type="ECO:0000313" key="4">
    <source>
        <dbReference type="EnsemblMetazoa" id="ASTEI03888-PA"/>
    </source>
</evidence>
<dbReference type="GO" id="GO:0005085">
    <property type="term" value="F:guanyl-nucleotide exchange factor activity"/>
    <property type="evidence" value="ECO:0007669"/>
    <property type="project" value="UniProtKB-KW"/>
</dbReference>
<name>A0A182Y602_ANOST</name>
<protein>
    <recommendedName>
        <fullName evidence="3">DH domain-containing protein</fullName>
    </recommendedName>
</protein>
<dbReference type="Pfam" id="PF00621">
    <property type="entry name" value="RhoGEF"/>
    <property type="match status" value="2"/>
</dbReference>
<dbReference type="GO" id="GO:0005737">
    <property type="term" value="C:cytoplasm"/>
    <property type="evidence" value="ECO:0007669"/>
    <property type="project" value="TreeGrafter"/>
</dbReference>
<dbReference type="InterPro" id="IPR035899">
    <property type="entry name" value="DBL_dom_sf"/>
</dbReference>
<feature type="domain" description="DH" evidence="3">
    <location>
        <begin position="48"/>
        <end position="234"/>
    </location>
</feature>
<keyword evidence="5" id="KW-1185">Reference proteome</keyword>
<dbReference type="PANTHER" id="PTHR22826:SF209">
    <property type="entry name" value="DH DOMAIN-CONTAINING PROTEIN"/>
    <property type="match status" value="1"/>
</dbReference>
<feature type="compositionally biased region" description="Polar residues" evidence="2">
    <location>
        <begin position="708"/>
        <end position="718"/>
    </location>
</feature>
<dbReference type="VEuPathDB" id="VectorBase:ASTEI20_033446"/>
<evidence type="ECO:0000313" key="5">
    <source>
        <dbReference type="Proteomes" id="UP000076408"/>
    </source>
</evidence>